<evidence type="ECO:0000256" key="1">
    <source>
        <dbReference type="SAM" id="Phobius"/>
    </source>
</evidence>
<keyword evidence="1" id="KW-0472">Membrane</keyword>
<dbReference type="AlphaFoldDB" id="A0AAI9TVY4"/>
<keyword evidence="1" id="KW-1133">Transmembrane helix</keyword>
<reference evidence="2" key="1">
    <citation type="submission" date="2016-11" db="EMBL/GenBank/DDBJ databases">
        <title>The genome sequence of Colletotrichum cuscutae.</title>
        <authorList>
            <person name="Baroncelli R."/>
        </authorList>
    </citation>
    <scope>NUCLEOTIDE SEQUENCE</scope>
    <source>
        <strain evidence="2">IMI 304802</strain>
    </source>
</reference>
<keyword evidence="1" id="KW-0812">Transmembrane</keyword>
<protein>
    <submittedName>
        <fullName evidence="2">Uncharacterized protein</fullName>
    </submittedName>
</protein>
<accession>A0AAI9TVY4</accession>
<feature type="transmembrane region" description="Helical" evidence="1">
    <location>
        <begin position="29"/>
        <end position="54"/>
    </location>
</feature>
<feature type="non-terminal residue" evidence="2">
    <location>
        <position position="1"/>
    </location>
</feature>
<dbReference type="EMBL" id="MPDP01000315">
    <property type="protein sequence ID" value="KAK1446914.1"/>
    <property type="molecule type" value="Genomic_DNA"/>
</dbReference>
<comment type="caution">
    <text evidence="2">The sequence shown here is derived from an EMBL/GenBank/DDBJ whole genome shotgun (WGS) entry which is preliminary data.</text>
</comment>
<dbReference type="Proteomes" id="UP001239213">
    <property type="component" value="Unassembled WGS sequence"/>
</dbReference>
<gene>
    <name evidence="2" type="ORF">CCUS01_02473</name>
</gene>
<evidence type="ECO:0000313" key="2">
    <source>
        <dbReference type="EMBL" id="KAK1446914.1"/>
    </source>
</evidence>
<proteinExistence type="predicted"/>
<name>A0AAI9TVY4_9PEZI</name>
<evidence type="ECO:0000313" key="3">
    <source>
        <dbReference type="Proteomes" id="UP001239213"/>
    </source>
</evidence>
<keyword evidence="3" id="KW-1185">Reference proteome</keyword>
<organism evidence="2 3">
    <name type="scientific">Colletotrichum cuscutae</name>
    <dbReference type="NCBI Taxonomy" id="1209917"/>
    <lineage>
        <taxon>Eukaryota</taxon>
        <taxon>Fungi</taxon>
        <taxon>Dikarya</taxon>
        <taxon>Ascomycota</taxon>
        <taxon>Pezizomycotina</taxon>
        <taxon>Sordariomycetes</taxon>
        <taxon>Hypocreomycetidae</taxon>
        <taxon>Glomerellales</taxon>
        <taxon>Glomerellaceae</taxon>
        <taxon>Colletotrichum</taxon>
        <taxon>Colletotrichum acutatum species complex</taxon>
    </lineage>
</organism>
<sequence length="55" mass="6460">IGVKKFSIVIIKRRRAYYFTFLTNKESTIIIKAIFIIKDYVLAFLILSSSIYIAR</sequence>